<comment type="caution">
    <text evidence="1">The sequence shown here is derived from an EMBL/GenBank/DDBJ whole genome shotgun (WGS) entry which is preliminary data.</text>
</comment>
<proteinExistence type="predicted"/>
<gene>
    <name evidence="1" type="ORF">Fot_12448</name>
</gene>
<evidence type="ECO:0000313" key="2">
    <source>
        <dbReference type="Proteomes" id="UP001604277"/>
    </source>
</evidence>
<protein>
    <submittedName>
        <fullName evidence="1">Uncharacterized protein</fullName>
    </submittedName>
</protein>
<dbReference type="AlphaFoldDB" id="A0ABD1WMJ5"/>
<dbReference type="EMBL" id="JBFOLJ010000003">
    <property type="protein sequence ID" value="KAL2550918.1"/>
    <property type="molecule type" value="Genomic_DNA"/>
</dbReference>
<organism evidence="1 2">
    <name type="scientific">Forsythia ovata</name>
    <dbReference type="NCBI Taxonomy" id="205694"/>
    <lineage>
        <taxon>Eukaryota</taxon>
        <taxon>Viridiplantae</taxon>
        <taxon>Streptophyta</taxon>
        <taxon>Embryophyta</taxon>
        <taxon>Tracheophyta</taxon>
        <taxon>Spermatophyta</taxon>
        <taxon>Magnoliopsida</taxon>
        <taxon>eudicotyledons</taxon>
        <taxon>Gunneridae</taxon>
        <taxon>Pentapetalae</taxon>
        <taxon>asterids</taxon>
        <taxon>lamiids</taxon>
        <taxon>Lamiales</taxon>
        <taxon>Oleaceae</taxon>
        <taxon>Forsythieae</taxon>
        <taxon>Forsythia</taxon>
    </lineage>
</organism>
<reference evidence="2" key="1">
    <citation type="submission" date="2024-07" db="EMBL/GenBank/DDBJ databases">
        <title>Two chromosome-level genome assemblies of Korean endemic species Abeliophyllum distichum and Forsythia ovata (Oleaceae).</title>
        <authorList>
            <person name="Jang H."/>
        </authorList>
    </citation>
    <scope>NUCLEOTIDE SEQUENCE [LARGE SCALE GENOMIC DNA]</scope>
</reference>
<sequence>MAEEQQPPLQFATIQQVTILPDQMSTITEMLQRMTALPPISKIPLAAEVPPVAEAPPTAEVLLAVKILPSKTIQTLEMTSTIRHSIPVNWEIILNEKVDEVIA</sequence>
<keyword evidence="2" id="KW-1185">Reference proteome</keyword>
<name>A0ABD1WMJ5_9LAMI</name>
<accession>A0ABD1WMJ5</accession>
<evidence type="ECO:0000313" key="1">
    <source>
        <dbReference type="EMBL" id="KAL2550918.1"/>
    </source>
</evidence>
<dbReference type="Proteomes" id="UP001604277">
    <property type="component" value="Unassembled WGS sequence"/>
</dbReference>